<evidence type="ECO:0000256" key="1">
    <source>
        <dbReference type="SAM" id="MobiDB-lite"/>
    </source>
</evidence>
<dbReference type="EMBL" id="JBHRWR010000002">
    <property type="protein sequence ID" value="MFC3572125.1"/>
    <property type="molecule type" value="Genomic_DNA"/>
</dbReference>
<evidence type="ECO:0000313" key="2">
    <source>
        <dbReference type="EMBL" id="MFC3572125.1"/>
    </source>
</evidence>
<reference evidence="3" key="1">
    <citation type="journal article" date="2019" name="Int. J. Syst. Evol. Microbiol.">
        <title>The Global Catalogue of Microorganisms (GCM) 10K type strain sequencing project: providing services to taxonomists for standard genome sequencing and annotation.</title>
        <authorList>
            <consortium name="The Broad Institute Genomics Platform"/>
            <consortium name="The Broad Institute Genome Sequencing Center for Infectious Disease"/>
            <person name="Wu L."/>
            <person name="Ma J."/>
        </authorList>
    </citation>
    <scope>NUCLEOTIDE SEQUENCE [LARGE SCALE GENOMIC DNA]</scope>
    <source>
        <strain evidence="3">CGMCC 4.7035</strain>
    </source>
</reference>
<dbReference type="SUPFAM" id="SSF53822">
    <property type="entry name" value="Periplasmic binding protein-like I"/>
    <property type="match status" value="1"/>
</dbReference>
<proteinExistence type="predicted"/>
<sequence>MSVAARRRGGPPSVPAQKGADLDQEERADARAKAVAGVATPTLAFVLDDITGPSFTHMAHGVEREATRLGHLCLVCSTDGDPEHQLDFIEMMRAQRTKAVILVGGTADTHENRDRTARIADSLRASRSAASSGRAPAAGCSAWWSATRRAPARSRSSTWNRAIRSRWA</sequence>
<keyword evidence="3" id="KW-1185">Reference proteome</keyword>
<evidence type="ECO:0008006" key="4">
    <source>
        <dbReference type="Google" id="ProtNLM"/>
    </source>
</evidence>
<comment type="caution">
    <text evidence="2">The sequence shown here is derived from an EMBL/GenBank/DDBJ whole genome shotgun (WGS) entry which is preliminary data.</text>
</comment>
<evidence type="ECO:0000313" key="3">
    <source>
        <dbReference type="Proteomes" id="UP001595701"/>
    </source>
</evidence>
<protein>
    <recommendedName>
        <fullName evidence="4">LacI family transcriptional regulator</fullName>
    </recommendedName>
</protein>
<dbReference type="RefSeq" id="WP_310771775.1">
    <property type="nucleotide sequence ID" value="NZ_JBHRWR010000002.1"/>
</dbReference>
<organism evidence="2 3">
    <name type="scientific">Streptomyces yaanensis</name>
    <dbReference type="NCBI Taxonomy" id="1142239"/>
    <lineage>
        <taxon>Bacteria</taxon>
        <taxon>Bacillati</taxon>
        <taxon>Actinomycetota</taxon>
        <taxon>Actinomycetes</taxon>
        <taxon>Kitasatosporales</taxon>
        <taxon>Streptomycetaceae</taxon>
        <taxon>Streptomyces</taxon>
    </lineage>
</organism>
<gene>
    <name evidence="2" type="ORF">ACFOZ0_02245</name>
</gene>
<dbReference type="Proteomes" id="UP001595701">
    <property type="component" value="Unassembled WGS sequence"/>
</dbReference>
<dbReference type="InterPro" id="IPR028082">
    <property type="entry name" value="Peripla_BP_I"/>
</dbReference>
<dbReference type="Gene3D" id="3.40.50.2300">
    <property type="match status" value="1"/>
</dbReference>
<feature type="region of interest" description="Disordered" evidence="1">
    <location>
        <begin position="1"/>
        <end position="28"/>
    </location>
</feature>
<name>A0ABV7S9L2_9ACTN</name>
<accession>A0ABV7S9L2</accession>